<dbReference type="EMBL" id="LBMM01021713">
    <property type="protein sequence ID" value="KMQ83022.1"/>
    <property type="molecule type" value="Genomic_DNA"/>
</dbReference>
<accession>A0A0J7JY50</accession>
<dbReference type="PaxDb" id="67767-A0A0J7JY50"/>
<comment type="caution">
    <text evidence="2">The sequence shown here is derived from an EMBL/GenBank/DDBJ whole genome shotgun (WGS) entry which is preliminary data.</text>
</comment>
<dbReference type="Proteomes" id="UP000036403">
    <property type="component" value="Unassembled WGS sequence"/>
</dbReference>
<keyword evidence="3" id="KW-1185">Reference proteome</keyword>
<name>A0A0J7JY50_LASNI</name>
<evidence type="ECO:0000313" key="3">
    <source>
        <dbReference type="Proteomes" id="UP000036403"/>
    </source>
</evidence>
<dbReference type="STRING" id="67767.A0A0J7JY50"/>
<gene>
    <name evidence="2" type="ORF">RF55_21163</name>
</gene>
<sequence length="116" mass="13246">MSDTESLFEEDDVSIDRELIAVVRANRFLYDKTEKLYANVSVKTEAWTQIGASLTHPLEGPVAEKRFYALRQRFGKERKEGCAVYAEVWSWSGPAHIYTNLGVIQGFNITGKYHQT</sequence>
<dbReference type="AlphaFoldDB" id="A0A0J7JY50"/>
<dbReference type="Pfam" id="PF10545">
    <property type="entry name" value="MADF_DNA_bdg"/>
    <property type="match status" value="1"/>
</dbReference>
<evidence type="ECO:0000313" key="2">
    <source>
        <dbReference type="EMBL" id="KMQ83022.1"/>
    </source>
</evidence>
<organism evidence="2 3">
    <name type="scientific">Lasius niger</name>
    <name type="common">Black garden ant</name>
    <dbReference type="NCBI Taxonomy" id="67767"/>
    <lineage>
        <taxon>Eukaryota</taxon>
        <taxon>Metazoa</taxon>
        <taxon>Ecdysozoa</taxon>
        <taxon>Arthropoda</taxon>
        <taxon>Hexapoda</taxon>
        <taxon>Insecta</taxon>
        <taxon>Pterygota</taxon>
        <taxon>Neoptera</taxon>
        <taxon>Endopterygota</taxon>
        <taxon>Hymenoptera</taxon>
        <taxon>Apocrita</taxon>
        <taxon>Aculeata</taxon>
        <taxon>Formicoidea</taxon>
        <taxon>Formicidae</taxon>
        <taxon>Formicinae</taxon>
        <taxon>Lasius</taxon>
        <taxon>Lasius</taxon>
    </lineage>
</organism>
<evidence type="ECO:0000259" key="1">
    <source>
        <dbReference type="PROSITE" id="PS51029"/>
    </source>
</evidence>
<feature type="domain" description="MADF" evidence="1">
    <location>
        <begin position="18"/>
        <end position="103"/>
    </location>
</feature>
<dbReference type="PROSITE" id="PS51029">
    <property type="entry name" value="MADF"/>
    <property type="match status" value="1"/>
</dbReference>
<proteinExistence type="predicted"/>
<dbReference type="SMART" id="SM00595">
    <property type="entry name" value="MADF"/>
    <property type="match status" value="1"/>
</dbReference>
<protein>
    <recommendedName>
        <fullName evidence="1">MADF domain-containing protein</fullName>
    </recommendedName>
</protein>
<reference evidence="2 3" key="1">
    <citation type="submission" date="2015-04" db="EMBL/GenBank/DDBJ databases">
        <title>Lasius niger genome sequencing.</title>
        <authorList>
            <person name="Konorov E.A."/>
            <person name="Nikitin M.A."/>
            <person name="Kirill M.V."/>
            <person name="Chang P."/>
        </authorList>
    </citation>
    <scope>NUCLEOTIDE SEQUENCE [LARGE SCALE GENOMIC DNA]</scope>
    <source>
        <tissue evidence="2">Whole</tissue>
    </source>
</reference>
<dbReference type="InterPro" id="IPR006578">
    <property type="entry name" value="MADF-dom"/>
</dbReference>
<dbReference type="OrthoDB" id="7555131at2759"/>